<evidence type="ECO:0000256" key="1">
    <source>
        <dbReference type="SAM" id="MobiDB-lite"/>
    </source>
</evidence>
<organism evidence="3 4">
    <name type="scientific">Halogeometricum luteum</name>
    <dbReference type="NCBI Taxonomy" id="2950537"/>
    <lineage>
        <taxon>Archaea</taxon>
        <taxon>Methanobacteriati</taxon>
        <taxon>Methanobacteriota</taxon>
        <taxon>Stenosarchaea group</taxon>
        <taxon>Halobacteria</taxon>
        <taxon>Halobacteriales</taxon>
        <taxon>Haloferacaceae</taxon>
        <taxon>Halogeometricum</taxon>
    </lineage>
</organism>
<comment type="caution">
    <text evidence="3">The sequence shown here is derived from an EMBL/GenBank/DDBJ whole genome shotgun (WGS) entry which is preliminary data.</text>
</comment>
<proteinExistence type="predicted"/>
<accession>A0ABU2G193</accession>
<dbReference type="EMBL" id="JAMQOQ010000002">
    <property type="protein sequence ID" value="MDS0294058.1"/>
    <property type="molecule type" value="Genomic_DNA"/>
</dbReference>
<gene>
    <name evidence="3" type="ORF">NDI79_07725</name>
</gene>
<name>A0ABU2G193_9EURY</name>
<feature type="domain" description="DUF7968" evidence="2">
    <location>
        <begin position="15"/>
        <end position="118"/>
    </location>
</feature>
<dbReference type="InterPro" id="IPR058274">
    <property type="entry name" value="DUF7968"/>
</dbReference>
<sequence>MDDGSANATAAPKEHGEARRVVISYPDDLSAWARDQLETDRFRLYLRRVLEDLTPGETWEEFVDVGCCGNSLDVPLRIESVDGAERMGPDTEVEYATRESEPGEVEGGWRVQSADGPTPTSGKERGKREERGEGS</sequence>
<evidence type="ECO:0000313" key="3">
    <source>
        <dbReference type="EMBL" id="MDS0294058.1"/>
    </source>
</evidence>
<dbReference type="Proteomes" id="UP001254813">
    <property type="component" value="Unassembled WGS sequence"/>
</dbReference>
<dbReference type="Pfam" id="PF25922">
    <property type="entry name" value="DUF7968"/>
    <property type="match status" value="1"/>
</dbReference>
<protein>
    <recommendedName>
        <fullName evidence="2">DUF7968 domain-containing protein</fullName>
    </recommendedName>
</protein>
<feature type="compositionally biased region" description="Basic and acidic residues" evidence="1">
    <location>
        <begin position="122"/>
        <end position="135"/>
    </location>
</feature>
<feature type="region of interest" description="Disordered" evidence="1">
    <location>
        <begin position="81"/>
        <end position="135"/>
    </location>
</feature>
<evidence type="ECO:0000259" key="2">
    <source>
        <dbReference type="Pfam" id="PF25922"/>
    </source>
</evidence>
<reference evidence="3 4" key="1">
    <citation type="submission" date="2022-06" db="EMBL/GenBank/DDBJ databases">
        <title>Halogeometricum sp. a new haloarchaeum isolate from saline soil.</title>
        <authorList>
            <person name="Strakova D."/>
            <person name="Galisteo C."/>
            <person name="Sanchez-Porro C."/>
            <person name="Ventosa A."/>
        </authorList>
    </citation>
    <scope>NUCLEOTIDE SEQUENCE [LARGE SCALE GENOMIC DNA]</scope>
    <source>
        <strain evidence="4">S3BR25-2</strain>
    </source>
</reference>
<evidence type="ECO:0000313" key="4">
    <source>
        <dbReference type="Proteomes" id="UP001254813"/>
    </source>
</evidence>
<dbReference type="RefSeq" id="WP_310927904.1">
    <property type="nucleotide sequence ID" value="NZ_JAMQOQ010000002.1"/>
</dbReference>
<keyword evidence="4" id="KW-1185">Reference proteome</keyword>
<feature type="compositionally biased region" description="Basic and acidic residues" evidence="1">
    <location>
        <begin position="81"/>
        <end position="101"/>
    </location>
</feature>